<dbReference type="Gene3D" id="3.30.750.24">
    <property type="entry name" value="STAS domain"/>
    <property type="match status" value="1"/>
</dbReference>
<organism evidence="4 5">
    <name type="scientific">Pigmentiphaga aceris</name>
    <dbReference type="NCBI Taxonomy" id="1940612"/>
    <lineage>
        <taxon>Bacteria</taxon>
        <taxon>Pseudomonadati</taxon>
        <taxon>Pseudomonadota</taxon>
        <taxon>Betaproteobacteria</taxon>
        <taxon>Burkholderiales</taxon>
        <taxon>Alcaligenaceae</taxon>
        <taxon>Pigmentiphaga</taxon>
    </lineage>
</organism>
<dbReference type="CDD" id="cd07043">
    <property type="entry name" value="STAS_anti-anti-sigma_factors"/>
    <property type="match status" value="1"/>
</dbReference>
<dbReference type="PANTHER" id="PTHR33495">
    <property type="entry name" value="ANTI-SIGMA FACTOR ANTAGONIST TM_1081-RELATED-RELATED"/>
    <property type="match status" value="1"/>
</dbReference>
<dbReference type="KEGG" id="pacr:FXN63_05220"/>
<evidence type="ECO:0000259" key="3">
    <source>
        <dbReference type="PROSITE" id="PS50801"/>
    </source>
</evidence>
<protein>
    <recommendedName>
        <fullName evidence="2">Anti-sigma factor antagonist</fullName>
    </recommendedName>
</protein>
<evidence type="ECO:0000313" key="5">
    <source>
        <dbReference type="Proteomes" id="UP000325161"/>
    </source>
</evidence>
<dbReference type="RefSeq" id="WP_148813461.1">
    <property type="nucleotide sequence ID" value="NZ_CP043046.1"/>
</dbReference>
<dbReference type="GO" id="GO:0043856">
    <property type="term" value="F:anti-sigma factor antagonist activity"/>
    <property type="evidence" value="ECO:0007669"/>
    <property type="project" value="InterPro"/>
</dbReference>
<dbReference type="PROSITE" id="PS50801">
    <property type="entry name" value="STAS"/>
    <property type="match status" value="1"/>
</dbReference>
<dbReference type="EMBL" id="CP043046">
    <property type="protein sequence ID" value="QEI05307.1"/>
    <property type="molecule type" value="Genomic_DNA"/>
</dbReference>
<dbReference type="NCBIfam" id="TIGR00377">
    <property type="entry name" value="ant_ant_sig"/>
    <property type="match status" value="1"/>
</dbReference>
<dbReference type="AlphaFoldDB" id="A0A5C0AY56"/>
<reference evidence="4 5" key="1">
    <citation type="submission" date="2019-08" db="EMBL/GenBank/DDBJ databases">
        <title>Amphibian skin-associated Pigmentiphaga: genome sequence and occurrence across geography and hosts.</title>
        <authorList>
            <person name="Bletz M.C."/>
            <person name="Bunk B."/>
            <person name="Sproeer C."/>
            <person name="Biwer P."/>
            <person name="Reiter S."/>
            <person name="Rabemananjara F.C.E."/>
            <person name="Schulz S."/>
            <person name="Overmann J."/>
            <person name="Vences M."/>
        </authorList>
    </citation>
    <scope>NUCLEOTIDE SEQUENCE [LARGE SCALE GENOMIC DNA]</scope>
    <source>
        <strain evidence="4 5">Mada1488</strain>
    </source>
</reference>
<gene>
    <name evidence="4" type="ORF">FXN63_05220</name>
</gene>
<keyword evidence="5" id="KW-1185">Reference proteome</keyword>
<dbReference type="PANTHER" id="PTHR33495:SF14">
    <property type="entry name" value="ANTI-SIGMA FACTOR ANTAGONIST"/>
    <property type="match status" value="1"/>
</dbReference>
<sequence>MTISHEQVGDVLVLSPTGQLNSTNSVAVESVVLGHVNAGANKLVLDFDKLDYISSAGLRVVLVLAKRLKQTGGKLILAGLQPHIREVFDVSGFLAILTVTDTRQEALTRF</sequence>
<dbReference type="OrthoDB" id="280847at2"/>
<evidence type="ECO:0000256" key="2">
    <source>
        <dbReference type="RuleBase" id="RU003749"/>
    </source>
</evidence>
<comment type="similarity">
    <text evidence="1 2">Belongs to the anti-sigma-factor antagonist family.</text>
</comment>
<dbReference type="InterPro" id="IPR036513">
    <property type="entry name" value="STAS_dom_sf"/>
</dbReference>
<dbReference type="SUPFAM" id="SSF52091">
    <property type="entry name" value="SpoIIaa-like"/>
    <property type="match status" value="1"/>
</dbReference>
<accession>A0A5C0AY56</accession>
<dbReference type="InterPro" id="IPR002645">
    <property type="entry name" value="STAS_dom"/>
</dbReference>
<evidence type="ECO:0000256" key="1">
    <source>
        <dbReference type="ARBA" id="ARBA00009013"/>
    </source>
</evidence>
<name>A0A5C0AY56_9BURK</name>
<proteinExistence type="inferred from homology"/>
<dbReference type="Proteomes" id="UP000325161">
    <property type="component" value="Chromosome"/>
</dbReference>
<dbReference type="InterPro" id="IPR003658">
    <property type="entry name" value="Anti-sigma_ant"/>
</dbReference>
<feature type="domain" description="STAS" evidence="3">
    <location>
        <begin position="1"/>
        <end position="110"/>
    </location>
</feature>
<evidence type="ECO:0000313" key="4">
    <source>
        <dbReference type="EMBL" id="QEI05307.1"/>
    </source>
</evidence>
<dbReference type="Pfam" id="PF01740">
    <property type="entry name" value="STAS"/>
    <property type="match status" value="1"/>
</dbReference>